<dbReference type="GO" id="GO:0003735">
    <property type="term" value="F:structural constituent of ribosome"/>
    <property type="evidence" value="ECO:0007669"/>
    <property type="project" value="TreeGrafter"/>
</dbReference>
<feature type="compositionally biased region" description="Basic and acidic residues" evidence="4">
    <location>
        <begin position="294"/>
        <end position="304"/>
    </location>
</feature>
<dbReference type="AlphaFoldDB" id="A0A6A6UM69"/>
<feature type="region of interest" description="Disordered" evidence="4">
    <location>
        <begin position="285"/>
        <end position="304"/>
    </location>
</feature>
<evidence type="ECO:0000256" key="3">
    <source>
        <dbReference type="ARBA" id="ARBA00023274"/>
    </source>
</evidence>
<evidence type="ECO:0000256" key="2">
    <source>
        <dbReference type="ARBA" id="ARBA00022980"/>
    </source>
</evidence>
<dbReference type="Gene3D" id="3.40.50.790">
    <property type="match status" value="1"/>
</dbReference>
<dbReference type="FunFam" id="3.40.50.790:FF:000001">
    <property type="entry name" value="50S ribosomal protein L1"/>
    <property type="match status" value="1"/>
</dbReference>
<protein>
    <submittedName>
        <fullName evidence="5">Ribosomal protein L1</fullName>
    </submittedName>
</protein>
<keyword evidence="3" id="KW-0687">Ribonucleoprotein</keyword>
<name>A0A6A6UM69_9PEZI</name>
<proteinExistence type="inferred from homology"/>
<dbReference type="InterPro" id="IPR016095">
    <property type="entry name" value="Ribosomal_uL1_3-a/b-sand"/>
</dbReference>
<evidence type="ECO:0000313" key="6">
    <source>
        <dbReference type="Proteomes" id="UP000799302"/>
    </source>
</evidence>
<comment type="similarity">
    <text evidence="1">Belongs to the universal ribosomal protein uL1 family.</text>
</comment>
<dbReference type="InterPro" id="IPR023674">
    <property type="entry name" value="Ribosomal_uL1-like"/>
</dbReference>
<dbReference type="InterPro" id="IPR028364">
    <property type="entry name" value="Ribosomal_uL1/biogenesis"/>
</dbReference>
<dbReference type="SUPFAM" id="SSF56808">
    <property type="entry name" value="Ribosomal protein L1"/>
    <property type="match status" value="1"/>
</dbReference>
<evidence type="ECO:0000256" key="1">
    <source>
        <dbReference type="ARBA" id="ARBA00010531"/>
    </source>
</evidence>
<dbReference type="GO" id="GO:0005762">
    <property type="term" value="C:mitochondrial large ribosomal subunit"/>
    <property type="evidence" value="ECO:0007669"/>
    <property type="project" value="TreeGrafter"/>
</dbReference>
<keyword evidence="2 5" id="KW-0689">Ribosomal protein</keyword>
<keyword evidence="6" id="KW-1185">Reference proteome</keyword>
<gene>
    <name evidence="5" type="ORF">BT63DRAFT_409949</name>
</gene>
<dbReference type="EMBL" id="MU004231">
    <property type="protein sequence ID" value="KAF2672880.1"/>
    <property type="molecule type" value="Genomic_DNA"/>
</dbReference>
<evidence type="ECO:0000256" key="4">
    <source>
        <dbReference type="SAM" id="MobiDB-lite"/>
    </source>
</evidence>
<dbReference type="Gene3D" id="3.30.190.20">
    <property type="match status" value="1"/>
</dbReference>
<sequence>MAGQPCSRWLSATSKNVTTTLSATKHRTTSFIIHTRSISDKQVGILKRKKEREAAEKRKAKAAKVTHFTVQPLNKTEQFSLCEAIRILRAFEVGYPPSSPKYELAIKLSTPKDGPVLKSRLNLPVPISTALRVCALVPPDSKAARAASAAGATLVGLEDVLAQIKEGKVDFDRCIASPEALPIIQRSGVARILGPRRLMPSEKDKTVVKDVGAAVREMTRAAEYRERMSVIRMAIGEMAFSAKQLKDNVAAFVGDVRRRITALERSGKEIHEVVLSSTHGPGLTLDGKFMNSDGTREEELVERA</sequence>
<dbReference type="PANTHER" id="PTHR36427:SF3">
    <property type="entry name" value="LARGE RIBOSOMAL SUBUNIT PROTEIN UL1M"/>
    <property type="match status" value="1"/>
</dbReference>
<dbReference type="Proteomes" id="UP000799302">
    <property type="component" value="Unassembled WGS sequence"/>
</dbReference>
<organism evidence="5 6">
    <name type="scientific">Microthyrium microscopicum</name>
    <dbReference type="NCBI Taxonomy" id="703497"/>
    <lineage>
        <taxon>Eukaryota</taxon>
        <taxon>Fungi</taxon>
        <taxon>Dikarya</taxon>
        <taxon>Ascomycota</taxon>
        <taxon>Pezizomycotina</taxon>
        <taxon>Dothideomycetes</taxon>
        <taxon>Dothideomycetes incertae sedis</taxon>
        <taxon>Microthyriales</taxon>
        <taxon>Microthyriaceae</taxon>
        <taxon>Microthyrium</taxon>
    </lineage>
</organism>
<dbReference type="CDD" id="cd00403">
    <property type="entry name" value="Ribosomal_L1"/>
    <property type="match status" value="1"/>
</dbReference>
<dbReference type="Pfam" id="PF00687">
    <property type="entry name" value="Ribosomal_L1"/>
    <property type="match status" value="1"/>
</dbReference>
<accession>A0A6A6UM69</accession>
<dbReference type="PANTHER" id="PTHR36427">
    <property type="entry name" value="54S RIBOSOMAL PROTEIN L1, MITOCHONDRIAL"/>
    <property type="match status" value="1"/>
</dbReference>
<dbReference type="OrthoDB" id="1747252at2759"/>
<reference evidence="5" key="1">
    <citation type="journal article" date="2020" name="Stud. Mycol.">
        <title>101 Dothideomycetes genomes: a test case for predicting lifestyles and emergence of pathogens.</title>
        <authorList>
            <person name="Haridas S."/>
            <person name="Albert R."/>
            <person name="Binder M."/>
            <person name="Bloem J."/>
            <person name="Labutti K."/>
            <person name="Salamov A."/>
            <person name="Andreopoulos B."/>
            <person name="Baker S."/>
            <person name="Barry K."/>
            <person name="Bills G."/>
            <person name="Bluhm B."/>
            <person name="Cannon C."/>
            <person name="Castanera R."/>
            <person name="Culley D."/>
            <person name="Daum C."/>
            <person name="Ezra D."/>
            <person name="Gonzalez J."/>
            <person name="Henrissat B."/>
            <person name="Kuo A."/>
            <person name="Liang C."/>
            <person name="Lipzen A."/>
            <person name="Lutzoni F."/>
            <person name="Magnuson J."/>
            <person name="Mondo S."/>
            <person name="Nolan M."/>
            <person name="Ohm R."/>
            <person name="Pangilinan J."/>
            <person name="Park H.-J."/>
            <person name="Ramirez L."/>
            <person name="Alfaro M."/>
            <person name="Sun H."/>
            <person name="Tritt A."/>
            <person name="Yoshinaga Y."/>
            <person name="Zwiers L.-H."/>
            <person name="Turgeon B."/>
            <person name="Goodwin S."/>
            <person name="Spatafora J."/>
            <person name="Crous P."/>
            <person name="Grigoriev I."/>
        </authorList>
    </citation>
    <scope>NUCLEOTIDE SEQUENCE</scope>
    <source>
        <strain evidence="5">CBS 115976</strain>
    </source>
</reference>
<evidence type="ECO:0000313" key="5">
    <source>
        <dbReference type="EMBL" id="KAF2672880.1"/>
    </source>
</evidence>